<dbReference type="RefSeq" id="WP_073170597.1">
    <property type="nucleotide sequence ID" value="NZ_FQZE01000022.1"/>
</dbReference>
<evidence type="ECO:0000256" key="1">
    <source>
        <dbReference type="SAM" id="MobiDB-lite"/>
    </source>
</evidence>
<accession>A0A1M6K560</accession>
<organism evidence="2 3">
    <name type="scientific">Tangfeifania diversioriginum</name>
    <dbReference type="NCBI Taxonomy" id="1168035"/>
    <lineage>
        <taxon>Bacteria</taxon>
        <taxon>Pseudomonadati</taxon>
        <taxon>Bacteroidota</taxon>
        <taxon>Bacteroidia</taxon>
        <taxon>Marinilabiliales</taxon>
        <taxon>Prolixibacteraceae</taxon>
        <taxon>Tangfeifania</taxon>
    </lineage>
</organism>
<dbReference type="STRING" id="1168035.SAMN05444280_12241"/>
<dbReference type="Proteomes" id="UP000184050">
    <property type="component" value="Unassembled WGS sequence"/>
</dbReference>
<proteinExistence type="predicted"/>
<protein>
    <submittedName>
        <fullName evidence="2">Uncharacterized protein</fullName>
    </submittedName>
</protein>
<evidence type="ECO:0000313" key="3">
    <source>
        <dbReference type="Proteomes" id="UP000184050"/>
    </source>
</evidence>
<name>A0A1M6K560_9BACT</name>
<evidence type="ECO:0000313" key="2">
    <source>
        <dbReference type="EMBL" id="SHJ54101.1"/>
    </source>
</evidence>
<sequence length="67" mass="8025">MSKVREFGNESEKKINSDELDREFEKMEKELIDIPEDFELDLPKTYLDLPDFELDVDLPGKKKHLKR</sequence>
<reference evidence="2 3" key="1">
    <citation type="submission" date="2016-11" db="EMBL/GenBank/DDBJ databases">
        <authorList>
            <person name="Jaros S."/>
            <person name="Januszkiewicz K."/>
            <person name="Wedrychowicz H."/>
        </authorList>
    </citation>
    <scope>NUCLEOTIDE SEQUENCE [LARGE SCALE GENOMIC DNA]</scope>
    <source>
        <strain evidence="2 3">DSM 27063</strain>
    </source>
</reference>
<feature type="region of interest" description="Disordered" evidence="1">
    <location>
        <begin position="1"/>
        <end position="21"/>
    </location>
</feature>
<dbReference type="EMBL" id="FQZE01000022">
    <property type="protein sequence ID" value="SHJ54101.1"/>
    <property type="molecule type" value="Genomic_DNA"/>
</dbReference>
<dbReference type="AlphaFoldDB" id="A0A1M6K560"/>
<keyword evidence="3" id="KW-1185">Reference proteome</keyword>
<gene>
    <name evidence="2" type="ORF">SAMN05444280_12241</name>
</gene>